<dbReference type="NCBIfam" id="TIGR04183">
    <property type="entry name" value="Por_Secre_tail"/>
    <property type="match status" value="1"/>
</dbReference>
<evidence type="ECO:0000256" key="1">
    <source>
        <dbReference type="SAM" id="SignalP"/>
    </source>
</evidence>
<dbReference type="SUPFAM" id="SSF81296">
    <property type="entry name" value="E set domains"/>
    <property type="match status" value="1"/>
</dbReference>
<gene>
    <name evidence="2" type="ORF">MON38_06825</name>
</gene>
<reference evidence="2" key="1">
    <citation type="submission" date="2022-03" db="EMBL/GenBank/DDBJ databases">
        <title>Bacterial whole genome sequence for Hymenobacter sp. DH14.</title>
        <authorList>
            <person name="Le V."/>
        </authorList>
    </citation>
    <scope>NUCLEOTIDE SEQUENCE</scope>
    <source>
        <strain evidence="2">DH14</strain>
    </source>
</reference>
<comment type="caution">
    <text evidence="2">The sequence shown here is derived from an EMBL/GenBank/DDBJ whole genome shotgun (WGS) entry which is preliminary data.</text>
</comment>
<dbReference type="CDD" id="cd00102">
    <property type="entry name" value="IPT"/>
    <property type="match status" value="1"/>
</dbReference>
<feature type="chain" id="PRO_5040865171" evidence="1">
    <location>
        <begin position="27"/>
        <end position="597"/>
    </location>
</feature>
<dbReference type="AlphaFoldDB" id="A0A9X1VFH3"/>
<feature type="signal peptide" evidence="1">
    <location>
        <begin position="1"/>
        <end position="26"/>
    </location>
</feature>
<keyword evidence="1" id="KW-0732">Signal</keyword>
<dbReference type="Gene3D" id="2.60.40.10">
    <property type="entry name" value="Immunoglobulins"/>
    <property type="match status" value="1"/>
</dbReference>
<sequence length="597" mass="59605">MNNFFASRGRQLLALLLLLLPVFGHAQNLTQGGFTGVLVPQYASSGTATRLPVMYRATVSGLTANTLYRYYTQAALSTDLGTTATGAGNPLLITPGTTPATTTYAYTSSASLSVAGGYATFTTNAAGSYTGWFGYVNTGNVRFTAGNVLYMSIVLATDALPATVEKRLALDQTLTVLALGTGTTATDATGLRGSSAATPKNLVAVYDNQAGTGRPLGLTVVEAINPTGSALTGVPAYYTTNAGDWNTLIPNVLTTGVRRVEQRSVVDASIVGCASDADGVWPSGANTVNPTGGTTAVALTATDAPLNTSACGSASTAAITVTPATLIAFNTTVGTPSATQTLTVGGTGLTTGIVVTAPAGYEVSLNATSGFGVLVTVPQTAGTAAATPVYVRLTGTTAGSFAGNVALTSTGAATLNVAVTGTVTAVVVSPPTITSFTPTSGGPGTPVTITGTNLMGATAVRIGSFAVANFTVVNANAITLTVPTGTGSVNGLISVTTPGGTATSTTPFNLASATAAATALPGLAVFPNPATDRLTVALPTAAPATVALRDLAGRLVLAPTALAADHQLRLPAGLARGVYFLEVHQNGTQAVRRIEQR</sequence>
<dbReference type="Proteomes" id="UP001139193">
    <property type="component" value="Unassembled WGS sequence"/>
</dbReference>
<evidence type="ECO:0000313" key="3">
    <source>
        <dbReference type="Proteomes" id="UP001139193"/>
    </source>
</evidence>
<organism evidence="2 3">
    <name type="scientific">Hymenobacter cyanobacteriorum</name>
    <dbReference type="NCBI Taxonomy" id="2926463"/>
    <lineage>
        <taxon>Bacteria</taxon>
        <taxon>Pseudomonadati</taxon>
        <taxon>Bacteroidota</taxon>
        <taxon>Cytophagia</taxon>
        <taxon>Cytophagales</taxon>
        <taxon>Hymenobacteraceae</taxon>
        <taxon>Hymenobacter</taxon>
    </lineage>
</organism>
<protein>
    <submittedName>
        <fullName evidence="2">IPT/TIG domain-containing protein</fullName>
    </submittedName>
</protein>
<dbReference type="InterPro" id="IPR026444">
    <property type="entry name" value="Secre_tail"/>
</dbReference>
<dbReference type="RefSeq" id="WP_241935409.1">
    <property type="nucleotide sequence ID" value="NZ_JALBGC010000002.1"/>
</dbReference>
<evidence type="ECO:0000313" key="2">
    <source>
        <dbReference type="EMBL" id="MCI1187128.1"/>
    </source>
</evidence>
<dbReference type="EMBL" id="JALBGC010000002">
    <property type="protein sequence ID" value="MCI1187128.1"/>
    <property type="molecule type" value="Genomic_DNA"/>
</dbReference>
<proteinExistence type="predicted"/>
<name>A0A9X1VFH3_9BACT</name>
<dbReference type="InterPro" id="IPR013783">
    <property type="entry name" value="Ig-like_fold"/>
</dbReference>
<accession>A0A9X1VFH3</accession>
<keyword evidence="3" id="KW-1185">Reference proteome</keyword>
<dbReference type="InterPro" id="IPR014756">
    <property type="entry name" value="Ig_E-set"/>
</dbReference>